<evidence type="ECO:0000313" key="1">
    <source>
        <dbReference type="EMBL" id="PZE19827.1"/>
    </source>
</evidence>
<proteinExistence type="predicted"/>
<dbReference type="RefSeq" id="WP_089201001.1">
    <property type="nucleotide sequence ID" value="NZ_NHRJ02000012.1"/>
</dbReference>
<sequence length="150" mass="17704">MNRDFSLNRLNKVETPKTDVLRRTYITKFINTSSVYFNDYTYVKCGYFLWCCYKQQEGQRAIFPISALSTLLDDKNIQNFILFWDYDISDEIMELGRNHMFYCSKGVLLSNINAFPQDMYLLDETLTWTIALTHEQQNESGDTAIIIEDE</sequence>
<dbReference type="Proteomes" id="UP000214746">
    <property type="component" value="Unassembled WGS sequence"/>
</dbReference>
<gene>
    <name evidence="1" type="ORF">CBW46_015965</name>
</gene>
<dbReference type="AlphaFoldDB" id="A0A2W1N639"/>
<accession>A0A2W1N639</accession>
<dbReference type="EMBL" id="NHRJ02000012">
    <property type="protein sequence ID" value="PZE19827.1"/>
    <property type="molecule type" value="Genomic_DNA"/>
</dbReference>
<comment type="caution">
    <text evidence="1">The sequence shown here is derived from an EMBL/GenBank/DDBJ whole genome shotgun (WGS) entry which is preliminary data.</text>
</comment>
<protein>
    <recommendedName>
        <fullName evidence="3">DUF4275 family protein</fullName>
    </recommendedName>
</protein>
<evidence type="ECO:0008006" key="3">
    <source>
        <dbReference type="Google" id="ProtNLM"/>
    </source>
</evidence>
<name>A0A2W1N639_PAEXE</name>
<evidence type="ECO:0000313" key="2">
    <source>
        <dbReference type="Proteomes" id="UP000214746"/>
    </source>
</evidence>
<dbReference type="OrthoDB" id="1680565at2"/>
<reference evidence="1" key="1">
    <citation type="submission" date="2018-06" db="EMBL/GenBank/DDBJ databases">
        <title>Paenibacillus xerothermodurans sp. nov. an extremely dry heat resistant spore forming bacterium isolated from the soil of Cape Canaveral, Florida.</title>
        <authorList>
            <person name="Seuylemezian A."/>
            <person name="Kaur N."/>
            <person name="Patil P."/>
            <person name="Patil P."/>
            <person name="Mayilraj S."/>
            <person name="Vaishampayan P."/>
        </authorList>
    </citation>
    <scope>NUCLEOTIDE SEQUENCE [LARGE SCALE GENOMIC DNA]</scope>
    <source>
        <strain evidence="1">ATCC 27380</strain>
    </source>
</reference>
<keyword evidence="2" id="KW-1185">Reference proteome</keyword>
<organism evidence="1 2">
    <name type="scientific">Paenibacillus xerothermodurans</name>
    <dbReference type="NCBI Taxonomy" id="1977292"/>
    <lineage>
        <taxon>Bacteria</taxon>
        <taxon>Bacillati</taxon>
        <taxon>Bacillota</taxon>
        <taxon>Bacilli</taxon>
        <taxon>Bacillales</taxon>
        <taxon>Paenibacillaceae</taxon>
        <taxon>Paenibacillus</taxon>
    </lineage>
</organism>